<dbReference type="InterPro" id="IPR006977">
    <property type="entry name" value="Yip1_dom"/>
</dbReference>
<dbReference type="InterPro" id="IPR050952">
    <property type="entry name" value="TRIM-NHL_E3_ligases"/>
</dbReference>
<feature type="transmembrane region" description="Helical" evidence="5">
    <location>
        <begin position="447"/>
        <end position="470"/>
    </location>
</feature>
<feature type="chain" id="PRO_5047076240" evidence="6">
    <location>
        <begin position="27"/>
        <end position="686"/>
    </location>
</feature>
<keyword evidence="4 5" id="KW-0472">Membrane</keyword>
<dbReference type="RefSeq" id="WP_258387889.1">
    <property type="nucleotide sequence ID" value="NZ_CP091430.1"/>
</dbReference>
<proteinExistence type="predicted"/>
<gene>
    <name evidence="8" type="ORF">L1F29_08425</name>
</gene>
<evidence type="ECO:0000256" key="6">
    <source>
        <dbReference type="SAM" id="SignalP"/>
    </source>
</evidence>
<name>A0ABY5SGL1_9BACL</name>
<dbReference type="SUPFAM" id="SSF101898">
    <property type="entry name" value="NHL repeat"/>
    <property type="match status" value="1"/>
</dbReference>
<evidence type="ECO:0000256" key="4">
    <source>
        <dbReference type="ARBA" id="ARBA00023136"/>
    </source>
</evidence>
<reference evidence="8" key="1">
    <citation type="submission" date="2022-01" db="EMBL/GenBank/DDBJ databases">
        <title>Paenibacillus spongiae sp. nov., isolated from marine sponge.</title>
        <authorList>
            <person name="Li Z."/>
            <person name="Zhang M."/>
        </authorList>
    </citation>
    <scope>NUCLEOTIDE SEQUENCE</scope>
    <source>
        <strain evidence="8">PHS-Z3</strain>
    </source>
</reference>
<sequence length="686" mass="77282">MKRIRKIVTLFLFLLAAAGAVPAAYAAPYDGYNYSDEGTADSAPVPYLPAKLITGGGLNIGSFKTPEDMYITKEGHIFVLDSGNQRVVEIDKAGNVMNVIESFDNGGRTDTFKEPLGLFVSDRNRLFVADTGNKRVVELTTDGEFIREIGPPKADILRANFTYVPTKLVVDTAGRLYVVSKGVFDGVIEFDSEGNFTGFIGVNKVMVDPAEWFWKQVSTKAQREAMALFIPVEFNNIDIDEEDFLYVTTSDGTSAEPVRRLNPSGSDVLRREGWFTPSGDIRTSFRGTRQGRSTIVSVAPDKNGIYSILDTKRGRIFTYDKDGKMMYQFGALGEQFGQFKTPVEVSVLGDRIVVLDRGLNHLTVFEPTRYGEAIRSAVIYNDLGEESNSVKWWQEALKLNRNLEMAYLGIGKGELVQNNNYAAMASFKLGTHPVYYSKAFDRYRKEWLWNHFPTIASVSVVAIVLLILAFKLIRVRDTEPGVIRSAWQTLFRPFNGFWAMKYEQKGRVWFTLLILLLLTIMSILRRQYSGFVINPVNDMVVNSLDELKFIVLPFFLWCVSNWSITTLMDGEGKFKEIVMATGVALIPLLLVQGPLLLFSRVITLKEVSFYSLIESFAYLWFVLLLFIGMLTVHQYNVLKTVVTMLLTLLVMGIIVFLGMLMVSLAQQILQFGTTIYQEIKFRIGEG</sequence>
<feature type="transmembrane region" description="Helical" evidence="5">
    <location>
        <begin position="644"/>
        <end position="665"/>
    </location>
</feature>
<keyword evidence="9" id="KW-1185">Reference proteome</keyword>
<dbReference type="CDD" id="cd05819">
    <property type="entry name" value="NHL"/>
    <property type="match status" value="1"/>
</dbReference>
<dbReference type="InterPro" id="IPR011042">
    <property type="entry name" value="6-blade_b-propeller_TolB-like"/>
</dbReference>
<keyword evidence="6" id="KW-0732">Signal</keyword>
<dbReference type="PANTHER" id="PTHR24104:SF25">
    <property type="entry name" value="PROTEIN LIN-41"/>
    <property type="match status" value="1"/>
</dbReference>
<evidence type="ECO:0000256" key="1">
    <source>
        <dbReference type="ARBA" id="ARBA00004141"/>
    </source>
</evidence>
<feature type="transmembrane region" description="Helical" evidence="5">
    <location>
        <begin position="577"/>
        <end position="597"/>
    </location>
</feature>
<dbReference type="Proteomes" id="UP001057877">
    <property type="component" value="Chromosome"/>
</dbReference>
<dbReference type="Pfam" id="PF04893">
    <property type="entry name" value="Yip1"/>
    <property type="match status" value="1"/>
</dbReference>
<dbReference type="Gene3D" id="2.120.10.30">
    <property type="entry name" value="TolB, C-terminal domain"/>
    <property type="match status" value="2"/>
</dbReference>
<feature type="transmembrane region" description="Helical" evidence="5">
    <location>
        <begin position="547"/>
        <end position="565"/>
    </location>
</feature>
<organism evidence="8 9">
    <name type="scientific">Paenibacillus spongiae</name>
    <dbReference type="NCBI Taxonomy" id="2909671"/>
    <lineage>
        <taxon>Bacteria</taxon>
        <taxon>Bacillati</taxon>
        <taxon>Bacillota</taxon>
        <taxon>Bacilli</taxon>
        <taxon>Bacillales</taxon>
        <taxon>Paenibacillaceae</taxon>
        <taxon>Paenibacillus</taxon>
    </lineage>
</organism>
<accession>A0ABY5SGL1</accession>
<comment type="subcellular location">
    <subcellularLocation>
        <location evidence="1">Membrane</location>
        <topology evidence="1">Multi-pass membrane protein</topology>
    </subcellularLocation>
</comment>
<dbReference type="PANTHER" id="PTHR24104">
    <property type="entry name" value="E3 UBIQUITIN-PROTEIN LIGASE NHLRC1-RELATED"/>
    <property type="match status" value="1"/>
</dbReference>
<evidence type="ECO:0000313" key="9">
    <source>
        <dbReference type="Proteomes" id="UP001057877"/>
    </source>
</evidence>
<evidence type="ECO:0000259" key="7">
    <source>
        <dbReference type="Pfam" id="PF04893"/>
    </source>
</evidence>
<evidence type="ECO:0000313" key="8">
    <source>
        <dbReference type="EMBL" id="UVI31825.1"/>
    </source>
</evidence>
<feature type="signal peptide" evidence="6">
    <location>
        <begin position="1"/>
        <end position="26"/>
    </location>
</feature>
<keyword evidence="2 5" id="KW-0812">Transmembrane</keyword>
<evidence type="ECO:0000256" key="5">
    <source>
        <dbReference type="SAM" id="Phobius"/>
    </source>
</evidence>
<protein>
    <submittedName>
        <fullName evidence="8">YIP1 family protein</fullName>
    </submittedName>
</protein>
<dbReference type="SUPFAM" id="SSF81901">
    <property type="entry name" value="HCP-like"/>
    <property type="match status" value="1"/>
</dbReference>
<evidence type="ECO:0000256" key="2">
    <source>
        <dbReference type="ARBA" id="ARBA00022692"/>
    </source>
</evidence>
<feature type="transmembrane region" description="Helical" evidence="5">
    <location>
        <begin position="609"/>
        <end position="632"/>
    </location>
</feature>
<feature type="domain" description="Yip1" evidence="7">
    <location>
        <begin position="487"/>
        <end position="657"/>
    </location>
</feature>
<keyword evidence="3 5" id="KW-1133">Transmembrane helix</keyword>
<evidence type="ECO:0000256" key="3">
    <source>
        <dbReference type="ARBA" id="ARBA00022989"/>
    </source>
</evidence>
<dbReference type="EMBL" id="CP091430">
    <property type="protein sequence ID" value="UVI31825.1"/>
    <property type="molecule type" value="Genomic_DNA"/>
</dbReference>
<feature type="transmembrane region" description="Helical" evidence="5">
    <location>
        <begin position="508"/>
        <end position="527"/>
    </location>
</feature>